<reference evidence="1 2" key="1">
    <citation type="submission" date="2016-10" db="EMBL/GenBank/DDBJ databases">
        <authorList>
            <person name="de Groot N.N."/>
        </authorList>
    </citation>
    <scope>NUCLEOTIDE SEQUENCE [LARGE SCALE GENOMIC DNA]</scope>
    <source>
        <strain evidence="1 2">DSM 3217</strain>
    </source>
</reference>
<keyword evidence="2" id="KW-1185">Reference proteome</keyword>
<protein>
    <submittedName>
        <fullName evidence="1">Uncharacterized protein</fullName>
    </submittedName>
</protein>
<accession>A0A1G6B4A4</accession>
<proteinExistence type="predicted"/>
<dbReference type="AlphaFoldDB" id="A0A1G6B4A4"/>
<dbReference type="RefSeq" id="WP_090173154.1">
    <property type="nucleotide sequence ID" value="NZ_FMXR01000008.1"/>
</dbReference>
<name>A0A1G6B4A4_EUBOX</name>
<evidence type="ECO:0000313" key="1">
    <source>
        <dbReference type="EMBL" id="SDB15412.1"/>
    </source>
</evidence>
<organism evidence="1 2">
    <name type="scientific">Eubacterium oxidoreducens</name>
    <dbReference type="NCBI Taxonomy" id="1732"/>
    <lineage>
        <taxon>Bacteria</taxon>
        <taxon>Bacillati</taxon>
        <taxon>Bacillota</taxon>
        <taxon>Clostridia</taxon>
        <taxon>Eubacteriales</taxon>
        <taxon>Eubacteriaceae</taxon>
        <taxon>Eubacterium</taxon>
    </lineage>
</organism>
<evidence type="ECO:0000313" key="2">
    <source>
        <dbReference type="Proteomes" id="UP000199228"/>
    </source>
</evidence>
<sequence length="161" mass="18946">MNALSLLKQGAHYTRLVKVQIFDELAKDTLEATRILYEDAKVSFVRCRMRHNRTYFYGKKEEALAELLELSKEVWWDYHIYGKCCCAIYTKVNESLFASWHTTKKADELPKENELDWKSHRKIDGLIIDHEQAQVVGDALMWLRANSPLHYEQLLKLVKSL</sequence>
<dbReference type="Proteomes" id="UP000199228">
    <property type="component" value="Unassembled WGS sequence"/>
</dbReference>
<dbReference type="EMBL" id="FMXR01000008">
    <property type="protein sequence ID" value="SDB15412.1"/>
    <property type="molecule type" value="Genomic_DNA"/>
</dbReference>
<gene>
    <name evidence="1" type="ORF">SAMN02910417_01148</name>
</gene>